<feature type="region of interest" description="Disordered" evidence="6">
    <location>
        <begin position="119"/>
        <end position="141"/>
    </location>
</feature>
<name>A0A4P9WQN5_9FUNG</name>
<dbReference type="AlphaFoldDB" id="A0A4P9WQN5"/>
<keyword evidence="4" id="KW-0206">Cytoskeleton</keyword>
<keyword evidence="5" id="KW-0966">Cell projection</keyword>
<evidence type="ECO:0000256" key="5">
    <source>
        <dbReference type="ARBA" id="ARBA00023273"/>
    </source>
</evidence>
<evidence type="ECO:0000256" key="2">
    <source>
        <dbReference type="ARBA" id="ARBA00004245"/>
    </source>
</evidence>
<dbReference type="InterPro" id="IPR027012">
    <property type="entry name" value="Enkurin_dom"/>
</dbReference>
<dbReference type="EMBL" id="KZ993882">
    <property type="protein sequence ID" value="RKO94493.1"/>
    <property type="molecule type" value="Genomic_DNA"/>
</dbReference>
<evidence type="ECO:0000256" key="6">
    <source>
        <dbReference type="SAM" id="MobiDB-lite"/>
    </source>
</evidence>
<reference evidence="9" key="1">
    <citation type="journal article" date="2018" name="Nat. Microbiol.">
        <title>Leveraging single-cell genomics to expand the fungal tree of life.</title>
        <authorList>
            <person name="Ahrendt S.R."/>
            <person name="Quandt C.A."/>
            <person name="Ciobanu D."/>
            <person name="Clum A."/>
            <person name="Salamov A."/>
            <person name="Andreopoulos B."/>
            <person name="Cheng J.F."/>
            <person name="Woyke T."/>
            <person name="Pelin A."/>
            <person name="Henrissat B."/>
            <person name="Reynolds N.K."/>
            <person name="Benny G.L."/>
            <person name="Smith M.E."/>
            <person name="James T.Y."/>
            <person name="Grigoriev I.V."/>
        </authorList>
    </citation>
    <scope>NUCLEOTIDE SEQUENCE [LARGE SCALE GENOMIC DNA]</scope>
</reference>
<dbReference type="Pfam" id="PF13864">
    <property type="entry name" value="Enkurin"/>
    <property type="match status" value="1"/>
</dbReference>
<comment type="subcellular location">
    <subcellularLocation>
        <location evidence="1">Cell projection</location>
        <location evidence="1">Cilium</location>
    </subcellularLocation>
    <subcellularLocation>
        <location evidence="2">Cytoplasm</location>
        <location evidence="2">Cytoskeleton</location>
    </subcellularLocation>
</comment>
<keyword evidence="3" id="KW-0963">Cytoplasm</keyword>
<gene>
    <name evidence="8" type="ORF">BDK51DRAFT_29095</name>
</gene>
<evidence type="ECO:0000256" key="4">
    <source>
        <dbReference type="ARBA" id="ARBA00023212"/>
    </source>
</evidence>
<feature type="domain" description="Enkurin" evidence="7">
    <location>
        <begin position="130"/>
        <end position="239"/>
    </location>
</feature>
<proteinExistence type="predicted"/>
<sequence length="240" mass="26442">MPRQRDAPTRRRAEAAQYRARSLRFWVKLRQSVLASPSLTSAVPNWRRQAQDSARLSNINLRSSCLSSAMSDAPIVTVNGVPVQQIRAPVDPNDESVCAHLPRLVQDRSMQPKAVKEIEGKPKGTPAMSKRPAQIAAGSKPRSRVIAPAAAEPATPPPIVCHGVIGNSGESHRLLPETERLDILAGLQINWEKLMGEYRKMPVTDDSPSKIKKKAIVEARLQKLEGDIRKFSSRNIIVEG</sequence>
<accession>A0A4P9WQN5</accession>
<dbReference type="InterPro" id="IPR052102">
    <property type="entry name" value="Enkurin_domain-protein"/>
</dbReference>
<protein>
    <recommendedName>
        <fullName evidence="7">Enkurin domain-containing protein</fullName>
    </recommendedName>
</protein>
<evidence type="ECO:0000259" key="7">
    <source>
        <dbReference type="PROSITE" id="PS51665"/>
    </source>
</evidence>
<evidence type="ECO:0000313" key="8">
    <source>
        <dbReference type="EMBL" id="RKO94493.1"/>
    </source>
</evidence>
<dbReference type="GO" id="GO:0005856">
    <property type="term" value="C:cytoskeleton"/>
    <property type="evidence" value="ECO:0007669"/>
    <property type="project" value="UniProtKB-SubCell"/>
</dbReference>
<dbReference type="PROSITE" id="PS51665">
    <property type="entry name" value="ENKURIN"/>
    <property type="match status" value="1"/>
</dbReference>
<evidence type="ECO:0000256" key="1">
    <source>
        <dbReference type="ARBA" id="ARBA00004138"/>
    </source>
</evidence>
<organism evidence="8 9">
    <name type="scientific">Blyttiomyces helicus</name>
    <dbReference type="NCBI Taxonomy" id="388810"/>
    <lineage>
        <taxon>Eukaryota</taxon>
        <taxon>Fungi</taxon>
        <taxon>Fungi incertae sedis</taxon>
        <taxon>Chytridiomycota</taxon>
        <taxon>Chytridiomycota incertae sedis</taxon>
        <taxon>Chytridiomycetes</taxon>
        <taxon>Chytridiomycetes incertae sedis</taxon>
        <taxon>Blyttiomyces</taxon>
    </lineage>
</organism>
<dbReference type="PANTHER" id="PTHR21490">
    <property type="entry name" value="ENKURIN-RELATED"/>
    <property type="match status" value="1"/>
</dbReference>
<evidence type="ECO:0000256" key="3">
    <source>
        <dbReference type="ARBA" id="ARBA00022490"/>
    </source>
</evidence>
<dbReference type="GO" id="GO:0005929">
    <property type="term" value="C:cilium"/>
    <property type="evidence" value="ECO:0007669"/>
    <property type="project" value="UniProtKB-SubCell"/>
</dbReference>
<evidence type="ECO:0000313" key="9">
    <source>
        <dbReference type="Proteomes" id="UP000269721"/>
    </source>
</evidence>
<dbReference type="Proteomes" id="UP000269721">
    <property type="component" value="Unassembled WGS sequence"/>
</dbReference>
<keyword evidence="9" id="KW-1185">Reference proteome</keyword>
<dbReference type="OrthoDB" id="2137897at2759"/>